<protein>
    <submittedName>
        <fullName evidence="3">Peptidoglycan-binding protein</fullName>
    </submittedName>
</protein>
<dbReference type="InterPro" id="IPR047773">
    <property type="entry name" value="YHYH_dom_bact"/>
</dbReference>
<evidence type="ECO:0000256" key="1">
    <source>
        <dbReference type="SAM" id="SignalP"/>
    </source>
</evidence>
<feature type="signal peptide" evidence="1">
    <location>
        <begin position="1"/>
        <end position="23"/>
    </location>
</feature>
<dbReference type="SUPFAM" id="SSF47090">
    <property type="entry name" value="PGBD-like"/>
    <property type="match status" value="1"/>
</dbReference>
<comment type="caution">
    <text evidence="3">The sequence shown here is derived from an EMBL/GenBank/DDBJ whole genome shotgun (WGS) entry which is preliminary data.</text>
</comment>
<feature type="domain" description="Peptidoglycan binding-like" evidence="2">
    <location>
        <begin position="100"/>
        <end position="153"/>
    </location>
</feature>
<dbReference type="EMBL" id="JAKNGE010000001">
    <property type="protein sequence ID" value="MCG4743849.1"/>
    <property type="molecule type" value="Genomic_DNA"/>
</dbReference>
<dbReference type="NCBIfam" id="NF033223">
    <property type="entry name" value="YHYH_alt"/>
    <property type="match status" value="1"/>
</dbReference>
<keyword evidence="1" id="KW-0732">Signal</keyword>
<evidence type="ECO:0000313" key="4">
    <source>
        <dbReference type="Proteomes" id="UP001299608"/>
    </source>
</evidence>
<evidence type="ECO:0000259" key="2">
    <source>
        <dbReference type="Pfam" id="PF01471"/>
    </source>
</evidence>
<organism evidence="3 4">
    <name type="scientific">Enterocloster aldenensis</name>
    <dbReference type="NCBI Taxonomy" id="358742"/>
    <lineage>
        <taxon>Bacteria</taxon>
        <taxon>Bacillati</taxon>
        <taxon>Bacillota</taxon>
        <taxon>Clostridia</taxon>
        <taxon>Lachnospirales</taxon>
        <taxon>Lachnospiraceae</taxon>
        <taxon>Enterocloster</taxon>
    </lineage>
</organism>
<feature type="chain" id="PRO_5043902065" evidence="1">
    <location>
        <begin position="24"/>
        <end position="155"/>
    </location>
</feature>
<dbReference type="InterPro" id="IPR036365">
    <property type="entry name" value="PGBD-like_sf"/>
</dbReference>
<dbReference type="InterPro" id="IPR002477">
    <property type="entry name" value="Peptidoglycan-bd-like"/>
</dbReference>
<dbReference type="InterPro" id="IPR036366">
    <property type="entry name" value="PGBDSf"/>
</dbReference>
<accession>A0AAW5BUY9</accession>
<proteinExistence type="predicted"/>
<dbReference type="AlphaFoldDB" id="A0AAW5BUY9"/>
<reference evidence="3" key="1">
    <citation type="submission" date="2022-01" db="EMBL/GenBank/DDBJ databases">
        <title>Collection of gut derived symbiotic bacterial strains cultured from healthy donors.</title>
        <authorList>
            <person name="Lin H."/>
            <person name="Kohout C."/>
            <person name="Waligurski E."/>
            <person name="Pamer E.G."/>
        </authorList>
    </citation>
    <scope>NUCLEOTIDE SEQUENCE</scope>
    <source>
        <strain evidence="3">DFI.6.55</strain>
    </source>
</reference>
<dbReference type="Proteomes" id="UP001299608">
    <property type="component" value="Unassembled WGS sequence"/>
</dbReference>
<dbReference type="Pfam" id="PF01471">
    <property type="entry name" value="PG_binding_1"/>
    <property type="match status" value="1"/>
</dbReference>
<dbReference type="Gene3D" id="1.10.101.10">
    <property type="entry name" value="PGBD-like superfamily/PGBD"/>
    <property type="match status" value="1"/>
</dbReference>
<sequence length="155" mass="16125">MRHISRKIIAMSMGIMMAGSAVCHISVQTSIVAEAHSGRTDASGGHRDNKNKSGLGSYHYHCGGHPAHLHTGGVCPYAAASSGSTQSTTSAPASEADTELTKQVQQALNDKGYDCGTPDGITGEKTRTALIKFQEDNNLTADGIIGEEVKTALGI</sequence>
<evidence type="ECO:0000313" key="3">
    <source>
        <dbReference type="EMBL" id="MCG4743849.1"/>
    </source>
</evidence>
<gene>
    <name evidence="3" type="ORF">L0N08_00310</name>
</gene>
<name>A0AAW5BUY9_9FIRM</name>